<protein>
    <submittedName>
        <fullName evidence="3">Uncharacterized protein</fullName>
    </submittedName>
</protein>
<keyword evidence="2" id="KW-1185">Reference proteome</keyword>
<accession>A0A915DCE1</accession>
<evidence type="ECO:0000313" key="3">
    <source>
        <dbReference type="WBParaSite" id="jg18167"/>
    </source>
</evidence>
<feature type="chain" id="PRO_5037800995" evidence="1">
    <location>
        <begin position="20"/>
        <end position="180"/>
    </location>
</feature>
<proteinExistence type="predicted"/>
<name>A0A915DCE1_9BILA</name>
<dbReference type="WBParaSite" id="jg18167">
    <property type="protein sequence ID" value="jg18167"/>
    <property type="gene ID" value="jg18167"/>
</dbReference>
<keyword evidence="1" id="KW-0732">Signal</keyword>
<dbReference type="AlphaFoldDB" id="A0A915DCE1"/>
<evidence type="ECO:0000256" key="1">
    <source>
        <dbReference type="SAM" id="SignalP"/>
    </source>
</evidence>
<dbReference type="Proteomes" id="UP000887574">
    <property type="component" value="Unplaced"/>
</dbReference>
<reference evidence="3" key="1">
    <citation type="submission" date="2022-11" db="UniProtKB">
        <authorList>
            <consortium name="WormBaseParasite"/>
        </authorList>
    </citation>
    <scope>IDENTIFICATION</scope>
</reference>
<sequence length="180" mass="19326">MNSCLGLFLFLSIIVASAADSLLYNDTQAGQLNITEESEPTTNSSFSMVVVNSSDVLIVNISNSSNLENEANITTTPLIATNVLLVNQSGVQEEIDSPGVVEQVKDIISSSFNTVSHWALAIVGKVKRVVEQSEQSTYNSSLLNNQSIDILPPFNNFTTNATVIQISISNSTNITEGILK</sequence>
<organism evidence="2 3">
    <name type="scientific">Ditylenchus dipsaci</name>
    <dbReference type="NCBI Taxonomy" id="166011"/>
    <lineage>
        <taxon>Eukaryota</taxon>
        <taxon>Metazoa</taxon>
        <taxon>Ecdysozoa</taxon>
        <taxon>Nematoda</taxon>
        <taxon>Chromadorea</taxon>
        <taxon>Rhabditida</taxon>
        <taxon>Tylenchina</taxon>
        <taxon>Tylenchomorpha</taxon>
        <taxon>Sphaerularioidea</taxon>
        <taxon>Anguinidae</taxon>
        <taxon>Anguininae</taxon>
        <taxon>Ditylenchus</taxon>
    </lineage>
</organism>
<evidence type="ECO:0000313" key="2">
    <source>
        <dbReference type="Proteomes" id="UP000887574"/>
    </source>
</evidence>
<feature type="signal peptide" evidence="1">
    <location>
        <begin position="1"/>
        <end position="19"/>
    </location>
</feature>